<name>A0A841D4C5_PLAVE</name>
<organism evidence="2 3">
    <name type="scientific">Planomonospora venezuelensis</name>
    <dbReference type="NCBI Taxonomy" id="1999"/>
    <lineage>
        <taxon>Bacteria</taxon>
        <taxon>Bacillati</taxon>
        <taxon>Actinomycetota</taxon>
        <taxon>Actinomycetes</taxon>
        <taxon>Streptosporangiales</taxon>
        <taxon>Streptosporangiaceae</taxon>
        <taxon>Planomonospora</taxon>
    </lineage>
</organism>
<dbReference type="Pfam" id="PF13649">
    <property type="entry name" value="Methyltransf_25"/>
    <property type="match status" value="1"/>
</dbReference>
<proteinExistence type="predicted"/>
<dbReference type="CDD" id="cd02440">
    <property type="entry name" value="AdoMet_MTases"/>
    <property type="match status" value="1"/>
</dbReference>
<dbReference type="GO" id="GO:0008168">
    <property type="term" value="F:methyltransferase activity"/>
    <property type="evidence" value="ECO:0007669"/>
    <property type="project" value="UniProtKB-KW"/>
</dbReference>
<dbReference type="InterPro" id="IPR029063">
    <property type="entry name" value="SAM-dependent_MTases_sf"/>
</dbReference>
<evidence type="ECO:0000313" key="3">
    <source>
        <dbReference type="Proteomes" id="UP000562352"/>
    </source>
</evidence>
<feature type="domain" description="Methyltransferase" evidence="1">
    <location>
        <begin position="29"/>
        <end position="83"/>
    </location>
</feature>
<dbReference type="AlphaFoldDB" id="A0A841D4C5"/>
<dbReference type="SUPFAM" id="SSF53335">
    <property type="entry name" value="S-adenosyl-L-methionine-dependent methyltransferases"/>
    <property type="match status" value="1"/>
</dbReference>
<accession>A0A841D4C5</accession>
<dbReference type="InterPro" id="IPR041698">
    <property type="entry name" value="Methyltransf_25"/>
</dbReference>
<gene>
    <name evidence="2" type="ORF">FHS22_002633</name>
</gene>
<dbReference type="Gene3D" id="3.40.50.150">
    <property type="entry name" value="Vaccinia Virus protein VP39"/>
    <property type="match status" value="1"/>
</dbReference>
<comment type="caution">
    <text evidence="2">The sequence shown here is derived from an EMBL/GenBank/DDBJ whole genome shotgun (WGS) entry which is preliminary data.</text>
</comment>
<sequence length="278" mass="29088">MRSVVADSPPAVIRTLLDLIEADRPAQFVDFGCGRGEVLLSVARRFPDLPCVGVDIDAHALEHARVRVPAGNVTLIEGDVLDHAGVAGDLAYLYLGGALNQRLGHALLALGRCRCLLAVRYPVAGAVASARIPTGGPGVTGASDIFAYEPASSRGLVEWDAPATHVQVPAGAAYLLTRAVRVTAAGTLTLRRRALAGAPLRSYEFGLQPARPGVPVMCDLFLGSRGVLEVSVLLDGTALTPSHLVVVTEGPPGERVIDGPGELERLIARRNVPGRKPS</sequence>
<keyword evidence="2" id="KW-0808">Transferase</keyword>
<reference evidence="2 3" key="1">
    <citation type="submission" date="2020-08" db="EMBL/GenBank/DDBJ databases">
        <title>Genomic Encyclopedia of Type Strains, Phase III (KMG-III): the genomes of soil and plant-associated and newly described type strains.</title>
        <authorList>
            <person name="Whitman W."/>
        </authorList>
    </citation>
    <scope>NUCLEOTIDE SEQUENCE [LARGE SCALE GENOMIC DNA]</scope>
    <source>
        <strain evidence="2 3">CECT 3303</strain>
    </source>
</reference>
<dbReference type="RefSeq" id="WP_184941435.1">
    <property type="nucleotide sequence ID" value="NZ_BAAAWZ010000004.1"/>
</dbReference>
<dbReference type="GO" id="GO:0032259">
    <property type="term" value="P:methylation"/>
    <property type="evidence" value="ECO:0007669"/>
    <property type="project" value="UniProtKB-KW"/>
</dbReference>
<evidence type="ECO:0000259" key="1">
    <source>
        <dbReference type="Pfam" id="PF13649"/>
    </source>
</evidence>
<protein>
    <submittedName>
        <fullName evidence="2">SAM-dependent methyltransferase</fullName>
    </submittedName>
</protein>
<dbReference type="EMBL" id="JACHJJ010000007">
    <property type="protein sequence ID" value="MBB5963354.1"/>
    <property type="molecule type" value="Genomic_DNA"/>
</dbReference>
<evidence type="ECO:0000313" key="2">
    <source>
        <dbReference type="EMBL" id="MBB5963354.1"/>
    </source>
</evidence>
<dbReference type="Proteomes" id="UP000562352">
    <property type="component" value="Unassembled WGS sequence"/>
</dbReference>
<keyword evidence="2" id="KW-0489">Methyltransferase</keyword>
<keyword evidence="3" id="KW-1185">Reference proteome</keyword>